<feature type="region of interest" description="Disordered" evidence="6">
    <location>
        <begin position="429"/>
        <end position="448"/>
    </location>
</feature>
<evidence type="ECO:0000256" key="5">
    <source>
        <dbReference type="RuleBase" id="RU362067"/>
    </source>
</evidence>
<feature type="domain" description="Amine oxidase" evidence="7">
    <location>
        <begin position="16"/>
        <end position="433"/>
    </location>
</feature>
<dbReference type="GeneID" id="98153988"/>
<dbReference type="RefSeq" id="XP_070903416.1">
    <property type="nucleotide sequence ID" value="XM_071038824.1"/>
</dbReference>
<accession>A0ABR4L179</accession>
<protein>
    <recommendedName>
        <fullName evidence="5">Amine oxidase</fullName>
        <ecNumber evidence="5">1.4.3.-</ecNumber>
    </recommendedName>
</protein>
<keyword evidence="3 5" id="KW-0560">Oxidoreductase</keyword>
<evidence type="ECO:0000256" key="2">
    <source>
        <dbReference type="ARBA" id="ARBA00005995"/>
    </source>
</evidence>
<comment type="cofactor">
    <cofactor evidence="1 5">
        <name>FAD</name>
        <dbReference type="ChEBI" id="CHEBI:57692"/>
    </cofactor>
</comment>
<evidence type="ECO:0000256" key="4">
    <source>
        <dbReference type="ARBA" id="ARBA00048448"/>
    </source>
</evidence>
<sequence length="448" mass="47966">MAQSRRAQVIVIGAGLSGLTAASELHRKGIDVIVLEASSKVGGRVNSLTTSLGSHLDLGGQWIGHGHHRLTALVNQAGGTTFPTFSRGLPTIIARDGRTVSLFSPSVLLALTQLLILELVSRVYVPQSWITVTVDKAIETVAPLEIARQLLALIVAVASTAELGMFSIYSFAKALPRSGGLFAMLRTQGGAQDSLVVESMGITTAMLANELSQNIFTDMPVTSVSQNNSNDVTVRTASGQEFHAQKLIITVPPPMLKSITFDPPMPPERIALQHNTRMGVVYKAIAVFDQPFWREGLGGEFLILDDPACGVFDSSAPGGGPGHLCFLVPGTPARQLDELDAKKRQELLLTRLAPHLGRRVLQPVEWHEKAWHLDEHCGGGYLAFPIVGTTEGVLPMPHAPVGNFHWAGTETAQEHPGYLEGAIQSGERAAGEVARALREGDTAQSRET</sequence>
<proteinExistence type="inferred from homology"/>
<evidence type="ECO:0000313" key="9">
    <source>
        <dbReference type="Proteomes" id="UP001610444"/>
    </source>
</evidence>
<dbReference type="InterPro" id="IPR036188">
    <property type="entry name" value="FAD/NAD-bd_sf"/>
</dbReference>
<dbReference type="PRINTS" id="PR00757">
    <property type="entry name" value="AMINEOXDASEF"/>
</dbReference>
<evidence type="ECO:0000256" key="6">
    <source>
        <dbReference type="SAM" id="MobiDB-lite"/>
    </source>
</evidence>
<dbReference type="SUPFAM" id="SSF51905">
    <property type="entry name" value="FAD/NAD(P)-binding domain"/>
    <property type="match status" value="1"/>
</dbReference>
<feature type="compositionally biased region" description="Basic and acidic residues" evidence="6">
    <location>
        <begin position="435"/>
        <end position="448"/>
    </location>
</feature>
<evidence type="ECO:0000259" key="7">
    <source>
        <dbReference type="Pfam" id="PF01593"/>
    </source>
</evidence>
<dbReference type="InterPro" id="IPR001613">
    <property type="entry name" value="Flavin_amine_oxidase"/>
</dbReference>
<keyword evidence="5" id="KW-0274">FAD</keyword>
<keyword evidence="5" id="KW-0285">Flavoprotein</keyword>
<dbReference type="SUPFAM" id="SSF54373">
    <property type="entry name" value="FAD-linked reductases, C-terminal domain"/>
    <property type="match status" value="1"/>
</dbReference>
<comment type="catalytic activity">
    <reaction evidence="4">
        <text>a secondary aliphatic amine + O2 + H2O = a primary amine + an aldehyde + H2O2</text>
        <dbReference type="Rhea" id="RHEA:26414"/>
        <dbReference type="ChEBI" id="CHEBI:15377"/>
        <dbReference type="ChEBI" id="CHEBI:15379"/>
        <dbReference type="ChEBI" id="CHEBI:16240"/>
        <dbReference type="ChEBI" id="CHEBI:17478"/>
        <dbReference type="ChEBI" id="CHEBI:58855"/>
        <dbReference type="ChEBI" id="CHEBI:65296"/>
        <dbReference type="EC" id="1.4.3.4"/>
    </reaction>
</comment>
<dbReference type="EC" id="1.4.3.-" evidence="5"/>
<comment type="caution">
    <text evidence="8">The sequence shown here is derived from an EMBL/GenBank/DDBJ whole genome shotgun (WGS) entry which is preliminary data.</text>
</comment>
<evidence type="ECO:0000313" key="8">
    <source>
        <dbReference type="EMBL" id="KAL2858247.1"/>
    </source>
</evidence>
<dbReference type="Proteomes" id="UP001610444">
    <property type="component" value="Unassembled WGS sequence"/>
</dbReference>
<dbReference type="Gene3D" id="3.50.50.60">
    <property type="entry name" value="FAD/NAD(P)-binding domain"/>
    <property type="match status" value="1"/>
</dbReference>
<organism evidence="8 9">
    <name type="scientific">Aspergillus pseudodeflectus</name>
    <dbReference type="NCBI Taxonomy" id="176178"/>
    <lineage>
        <taxon>Eukaryota</taxon>
        <taxon>Fungi</taxon>
        <taxon>Dikarya</taxon>
        <taxon>Ascomycota</taxon>
        <taxon>Pezizomycotina</taxon>
        <taxon>Eurotiomycetes</taxon>
        <taxon>Eurotiomycetidae</taxon>
        <taxon>Eurotiales</taxon>
        <taxon>Aspergillaceae</taxon>
        <taxon>Aspergillus</taxon>
        <taxon>Aspergillus subgen. Nidulantes</taxon>
    </lineage>
</organism>
<dbReference type="EMBL" id="JBFXLR010000005">
    <property type="protein sequence ID" value="KAL2858247.1"/>
    <property type="molecule type" value="Genomic_DNA"/>
</dbReference>
<dbReference type="InterPro" id="IPR050703">
    <property type="entry name" value="Flavin_MAO"/>
</dbReference>
<evidence type="ECO:0000256" key="1">
    <source>
        <dbReference type="ARBA" id="ARBA00001974"/>
    </source>
</evidence>
<gene>
    <name evidence="8" type="ORF">BJX68DRAFT_228220</name>
</gene>
<comment type="similarity">
    <text evidence="2 5">Belongs to the flavin monoamine oxidase family.</text>
</comment>
<keyword evidence="9" id="KW-1185">Reference proteome</keyword>
<dbReference type="InterPro" id="IPR002937">
    <property type="entry name" value="Amino_oxidase"/>
</dbReference>
<dbReference type="Pfam" id="PF01593">
    <property type="entry name" value="Amino_oxidase"/>
    <property type="match status" value="1"/>
</dbReference>
<reference evidence="8 9" key="1">
    <citation type="submission" date="2024-07" db="EMBL/GenBank/DDBJ databases">
        <title>Section-level genome sequencing and comparative genomics of Aspergillus sections Usti and Cavernicolus.</title>
        <authorList>
            <consortium name="Lawrence Berkeley National Laboratory"/>
            <person name="Nybo J.L."/>
            <person name="Vesth T.C."/>
            <person name="Theobald S."/>
            <person name="Frisvad J.C."/>
            <person name="Larsen T.O."/>
            <person name="Kjaerboelling I."/>
            <person name="Rothschild-Mancinelli K."/>
            <person name="Lyhne E.K."/>
            <person name="Kogle M.E."/>
            <person name="Barry K."/>
            <person name="Clum A."/>
            <person name="Na H."/>
            <person name="Ledsgaard L."/>
            <person name="Lin J."/>
            <person name="Lipzen A."/>
            <person name="Kuo A."/>
            <person name="Riley R."/>
            <person name="Mondo S."/>
            <person name="LaButti K."/>
            <person name="Haridas S."/>
            <person name="Pangalinan J."/>
            <person name="Salamov A.A."/>
            <person name="Simmons B.A."/>
            <person name="Magnuson J.K."/>
            <person name="Chen J."/>
            <person name="Drula E."/>
            <person name="Henrissat B."/>
            <person name="Wiebenga A."/>
            <person name="Lubbers R.J."/>
            <person name="Gomes A.C."/>
            <person name="Macurrencykelacurrency M.R."/>
            <person name="Stajich J."/>
            <person name="Grigoriev I.V."/>
            <person name="Mortensen U.H."/>
            <person name="De vries R.P."/>
            <person name="Baker S.E."/>
            <person name="Andersen M.R."/>
        </authorList>
    </citation>
    <scope>NUCLEOTIDE SEQUENCE [LARGE SCALE GENOMIC DNA]</scope>
    <source>
        <strain evidence="8 9">CBS 756.74</strain>
    </source>
</reference>
<evidence type="ECO:0000256" key="3">
    <source>
        <dbReference type="ARBA" id="ARBA00023002"/>
    </source>
</evidence>
<dbReference type="PANTHER" id="PTHR43563:SF1">
    <property type="entry name" value="AMINE OXIDASE [FLAVIN-CONTAINING] B"/>
    <property type="match status" value="1"/>
</dbReference>
<name>A0ABR4L179_9EURO</name>
<dbReference type="PANTHER" id="PTHR43563">
    <property type="entry name" value="AMINE OXIDASE"/>
    <property type="match status" value="1"/>
</dbReference>